<dbReference type="Proteomes" id="UP000664132">
    <property type="component" value="Unassembled WGS sequence"/>
</dbReference>
<sequence length="270" mass="31117">MHEEGVQFRSQVLSALFDTLNDPQELVQLRLSIVTENAHSQRGDSWSMPELYTFFGELDEIWLKPAQQNVTSLKLHCALFWGYIPNCNLRSVHFPSLKKLELGNYIFSHDWQVDWICSHITLQALAPDDCCIVSYTQAEGPVDEEDYYTDPLGEFGNHESDREENPHRWSEIFTQIECQLPNLKSFQFGSANWQAEDPYIAFCAGMNPSPWISVYECREQEREEEDETRNGNGQSPAPSITESEWEHMLQADDEDEAAYQRLVATVQGRA</sequence>
<reference evidence="2" key="1">
    <citation type="submission" date="2021-02" db="EMBL/GenBank/DDBJ databases">
        <title>Genome sequence Cadophora malorum strain M34.</title>
        <authorList>
            <person name="Stefanovic E."/>
            <person name="Vu D."/>
            <person name="Scully C."/>
            <person name="Dijksterhuis J."/>
            <person name="Roader J."/>
            <person name="Houbraken J."/>
        </authorList>
    </citation>
    <scope>NUCLEOTIDE SEQUENCE</scope>
    <source>
        <strain evidence="2">M34</strain>
    </source>
</reference>
<dbReference type="PANTHER" id="PTHR42057">
    <property type="entry name" value="F-BOX DOMAIN PROTEIN (AFU_ORTHOLOGUE AFUA_4G00200)"/>
    <property type="match status" value="1"/>
</dbReference>
<accession>A0A8H7TI81</accession>
<evidence type="ECO:0000313" key="3">
    <source>
        <dbReference type="Proteomes" id="UP000664132"/>
    </source>
</evidence>
<proteinExistence type="predicted"/>
<name>A0A8H7TI81_9HELO</name>
<keyword evidence="3" id="KW-1185">Reference proteome</keyword>
<dbReference type="OrthoDB" id="3140657at2759"/>
<dbReference type="EMBL" id="JAFJYH010000100">
    <property type="protein sequence ID" value="KAG4419687.1"/>
    <property type="molecule type" value="Genomic_DNA"/>
</dbReference>
<comment type="caution">
    <text evidence="2">The sequence shown here is derived from an EMBL/GenBank/DDBJ whole genome shotgun (WGS) entry which is preliminary data.</text>
</comment>
<dbReference type="PANTHER" id="PTHR42057:SF2">
    <property type="entry name" value="F-BOX DOMAIN PROTEIN (AFU_ORTHOLOGUE AFUA_4G00200)-RELATED"/>
    <property type="match status" value="1"/>
</dbReference>
<organism evidence="2 3">
    <name type="scientific">Cadophora malorum</name>
    <dbReference type="NCBI Taxonomy" id="108018"/>
    <lineage>
        <taxon>Eukaryota</taxon>
        <taxon>Fungi</taxon>
        <taxon>Dikarya</taxon>
        <taxon>Ascomycota</taxon>
        <taxon>Pezizomycotina</taxon>
        <taxon>Leotiomycetes</taxon>
        <taxon>Helotiales</taxon>
        <taxon>Ploettnerulaceae</taxon>
        <taxon>Cadophora</taxon>
    </lineage>
</organism>
<protein>
    <submittedName>
        <fullName evidence="2">Uncharacterized protein</fullName>
    </submittedName>
</protein>
<dbReference type="AlphaFoldDB" id="A0A8H7TI81"/>
<feature type="region of interest" description="Disordered" evidence="1">
    <location>
        <begin position="219"/>
        <end position="244"/>
    </location>
</feature>
<gene>
    <name evidence="2" type="ORF">IFR04_007187</name>
</gene>
<evidence type="ECO:0000313" key="2">
    <source>
        <dbReference type="EMBL" id="KAG4419687.1"/>
    </source>
</evidence>
<feature type="compositionally biased region" description="Polar residues" evidence="1">
    <location>
        <begin position="230"/>
        <end position="242"/>
    </location>
</feature>
<evidence type="ECO:0000256" key="1">
    <source>
        <dbReference type="SAM" id="MobiDB-lite"/>
    </source>
</evidence>